<gene>
    <name evidence="8" type="ORF">EHUX00137_LOCUS42218</name>
</gene>
<evidence type="ECO:0000256" key="2">
    <source>
        <dbReference type="ARBA" id="ARBA00022737"/>
    </source>
</evidence>
<evidence type="ECO:0000256" key="1">
    <source>
        <dbReference type="ARBA" id="ARBA00022723"/>
    </source>
</evidence>
<keyword evidence="4" id="KW-0862">Zinc</keyword>
<dbReference type="GO" id="GO:0008270">
    <property type="term" value="F:zinc ion binding"/>
    <property type="evidence" value="ECO:0007669"/>
    <property type="project" value="UniProtKB-KW"/>
</dbReference>
<feature type="compositionally biased region" description="Basic and acidic residues" evidence="6">
    <location>
        <begin position="286"/>
        <end position="299"/>
    </location>
</feature>
<feature type="domain" description="C2HC/C3H-type" evidence="7">
    <location>
        <begin position="46"/>
        <end position="75"/>
    </location>
</feature>
<sequence>MPPPPPQQQQQQVAAAGSARDERPLPRAPLDVYGGEVESAAPPSGALCACDICGRSFAPDRIEKHRAACSKASSSKRKVFSGAAQRLQGLECVDVRGASREAVAQAERRKELLKAGGGGAGGGGAGGFDEAPRQRDRPRSRGGAERPRATSLGQGGRPLSPLSAAVARAKAGEDPYDEDPSLRPSSVVPCPCCGRSFASDRLQVHLAICEKVAVNSQARKVWDSSRQRLDRTSADLCALNSSPSHSPAPRRLSFSRRPSSSSFSSPDPPSRAGGGGSKLASGSKSLEPHARRPEIERRSSLPAETPSERPVPKWKRESANFQAALRAGRNAKLAQSDGGGALASLTAAEPSFDDRVPCPHCGRKFNAMAAERHIPKCTSIHAKPKMLTRGGGAGIHSASRARASDAGGGWS</sequence>
<reference evidence="8" key="1">
    <citation type="submission" date="2021-01" db="EMBL/GenBank/DDBJ databases">
        <authorList>
            <person name="Corre E."/>
            <person name="Pelletier E."/>
            <person name="Niang G."/>
            <person name="Scheremetjew M."/>
            <person name="Finn R."/>
            <person name="Kale V."/>
            <person name="Holt S."/>
            <person name="Cochrane G."/>
            <person name="Meng A."/>
            <person name="Brown T."/>
            <person name="Cohen L."/>
        </authorList>
    </citation>
    <scope>NUCLEOTIDE SEQUENCE</scope>
    <source>
        <strain evidence="8">379</strain>
    </source>
</reference>
<dbReference type="Gene3D" id="3.30.160.60">
    <property type="entry name" value="Classic Zinc Finger"/>
    <property type="match status" value="3"/>
</dbReference>
<dbReference type="PROSITE" id="PS52027">
    <property type="entry name" value="ZF_C2HC_C3H"/>
    <property type="match status" value="3"/>
</dbReference>
<dbReference type="InterPro" id="IPR049899">
    <property type="entry name" value="Znf_C2HC_C3H"/>
</dbReference>
<keyword evidence="2" id="KW-0677">Repeat</keyword>
<feature type="domain" description="C2HC/C3H-type" evidence="7">
    <location>
        <begin position="354"/>
        <end position="383"/>
    </location>
</feature>
<protein>
    <recommendedName>
        <fullName evidence="7">C2HC/C3H-type domain-containing protein</fullName>
    </recommendedName>
</protein>
<dbReference type="EMBL" id="HBIR01054188">
    <property type="protein sequence ID" value="CAE0590719.1"/>
    <property type="molecule type" value="Transcribed_RNA"/>
</dbReference>
<dbReference type="Pfam" id="PF13913">
    <property type="entry name" value="zf-C2HC_2"/>
    <property type="match status" value="3"/>
</dbReference>
<keyword evidence="3 5" id="KW-0863">Zinc-finger</keyword>
<organism evidence="8">
    <name type="scientific">Emiliania huxleyi</name>
    <name type="common">Coccolithophore</name>
    <name type="synonym">Pontosphaera huxleyi</name>
    <dbReference type="NCBI Taxonomy" id="2903"/>
    <lineage>
        <taxon>Eukaryota</taxon>
        <taxon>Haptista</taxon>
        <taxon>Haptophyta</taxon>
        <taxon>Prymnesiophyceae</taxon>
        <taxon>Isochrysidales</taxon>
        <taxon>Noelaerhabdaceae</taxon>
        <taxon>Emiliania</taxon>
    </lineage>
</organism>
<dbReference type="PANTHER" id="PTHR13555:SF36">
    <property type="entry name" value="ZINC FINGER C2HC DOMAIN-CONTAINING PROTEIN 1B"/>
    <property type="match status" value="1"/>
</dbReference>
<feature type="region of interest" description="Disordered" evidence="6">
    <location>
        <begin position="388"/>
        <end position="411"/>
    </location>
</feature>
<feature type="domain" description="C2HC/C3H-type" evidence="7">
    <location>
        <begin position="186"/>
        <end position="215"/>
    </location>
</feature>
<feature type="compositionally biased region" description="Basic and acidic residues" evidence="6">
    <location>
        <begin position="306"/>
        <end position="316"/>
    </location>
</feature>
<feature type="region of interest" description="Disordered" evidence="6">
    <location>
        <begin position="165"/>
        <end position="184"/>
    </location>
</feature>
<evidence type="ECO:0000256" key="3">
    <source>
        <dbReference type="ARBA" id="ARBA00022771"/>
    </source>
</evidence>
<feature type="compositionally biased region" description="Gly residues" evidence="6">
    <location>
        <begin position="115"/>
        <end position="127"/>
    </location>
</feature>
<feature type="region of interest" description="Disordered" evidence="6">
    <location>
        <begin position="235"/>
        <end position="316"/>
    </location>
</feature>
<dbReference type="InterPro" id="IPR026319">
    <property type="entry name" value="ZC2HC1A/B-like"/>
</dbReference>
<feature type="compositionally biased region" description="Basic and acidic residues" evidence="6">
    <location>
        <begin position="130"/>
        <end position="148"/>
    </location>
</feature>
<feature type="region of interest" description="Disordered" evidence="6">
    <location>
        <begin position="1"/>
        <end position="30"/>
    </location>
</feature>
<proteinExistence type="predicted"/>
<evidence type="ECO:0000256" key="4">
    <source>
        <dbReference type="ARBA" id="ARBA00022833"/>
    </source>
</evidence>
<evidence type="ECO:0000256" key="5">
    <source>
        <dbReference type="PROSITE-ProRule" id="PRU01371"/>
    </source>
</evidence>
<evidence type="ECO:0000259" key="7">
    <source>
        <dbReference type="PROSITE" id="PS52027"/>
    </source>
</evidence>
<dbReference type="PANTHER" id="PTHR13555">
    <property type="entry name" value="C2H2 ZINC FINGER CGI-62-RELATED"/>
    <property type="match status" value="1"/>
</dbReference>
<dbReference type="AlphaFoldDB" id="A0A7S3TPW3"/>
<evidence type="ECO:0000313" key="8">
    <source>
        <dbReference type="EMBL" id="CAE0590719.1"/>
    </source>
</evidence>
<accession>A0A7S3TPW3</accession>
<name>A0A7S3TPW3_EMIHU</name>
<feature type="compositionally biased region" description="Low complexity" evidence="6">
    <location>
        <begin position="247"/>
        <end position="265"/>
    </location>
</feature>
<keyword evidence="1" id="KW-0479">Metal-binding</keyword>
<evidence type="ECO:0000256" key="6">
    <source>
        <dbReference type="SAM" id="MobiDB-lite"/>
    </source>
</evidence>
<feature type="region of interest" description="Disordered" evidence="6">
    <location>
        <begin position="113"/>
        <end position="160"/>
    </location>
</feature>